<reference evidence="1 2" key="1">
    <citation type="submission" date="2018-09" db="EMBL/GenBank/DDBJ databases">
        <authorList>
            <person name="Tagini F."/>
        </authorList>
    </citation>
    <scope>NUCLEOTIDE SEQUENCE [LARGE SCALE GENOMIC DNA]</scope>
    <source>
        <strain evidence="1 2">MK142</strain>
    </source>
</reference>
<evidence type="ECO:0000313" key="1">
    <source>
        <dbReference type="EMBL" id="VBA54425.1"/>
    </source>
</evidence>
<evidence type="ECO:0008006" key="3">
    <source>
        <dbReference type="Google" id="ProtNLM"/>
    </source>
</evidence>
<gene>
    <name evidence="1" type="ORF">LAUMK142_04649</name>
</gene>
<accession>A0A498QX55</accession>
<protein>
    <recommendedName>
        <fullName evidence="3">Transposase</fullName>
    </recommendedName>
</protein>
<proteinExistence type="predicted"/>
<organism evidence="1 2">
    <name type="scientific">Mycobacterium pseudokansasii</name>
    <dbReference type="NCBI Taxonomy" id="2341080"/>
    <lineage>
        <taxon>Bacteria</taxon>
        <taxon>Bacillati</taxon>
        <taxon>Actinomycetota</taxon>
        <taxon>Actinomycetes</taxon>
        <taxon>Mycobacteriales</taxon>
        <taxon>Mycobacteriaceae</taxon>
        <taxon>Mycobacterium</taxon>
    </lineage>
</organism>
<evidence type="ECO:0000313" key="2">
    <source>
        <dbReference type="Proteomes" id="UP000268285"/>
    </source>
</evidence>
<dbReference type="AlphaFoldDB" id="A0A498QX55"/>
<name>A0A498QX55_9MYCO</name>
<keyword evidence="2" id="KW-1185">Reference proteome</keyword>
<dbReference type="EMBL" id="UPHU01000001">
    <property type="protein sequence ID" value="VBA54425.1"/>
    <property type="molecule type" value="Genomic_DNA"/>
</dbReference>
<dbReference type="Proteomes" id="UP000268285">
    <property type="component" value="Unassembled WGS sequence"/>
</dbReference>
<sequence>MFRTVGDQCSLWESMLPEELLRLPEELARVDALLDDAAFFAPFVAFFDPRMGRRGCPGSRRN</sequence>